<keyword evidence="1" id="KW-0812">Transmembrane</keyword>
<proteinExistence type="predicted"/>
<protein>
    <submittedName>
        <fullName evidence="2">Uncharacterized protein</fullName>
    </submittedName>
</protein>
<feature type="transmembrane region" description="Helical" evidence="1">
    <location>
        <begin position="123"/>
        <end position="144"/>
    </location>
</feature>
<keyword evidence="1" id="KW-0472">Membrane</keyword>
<evidence type="ECO:0000256" key="1">
    <source>
        <dbReference type="SAM" id="Phobius"/>
    </source>
</evidence>
<comment type="caution">
    <text evidence="2">The sequence shown here is derived from an EMBL/GenBank/DDBJ whole genome shotgun (WGS) entry which is preliminary data.</text>
</comment>
<name>A0A8J2PLQ3_9HEXA</name>
<dbReference type="Proteomes" id="UP000708208">
    <property type="component" value="Unassembled WGS sequence"/>
</dbReference>
<feature type="transmembrane region" description="Helical" evidence="1">
    <location>
        <begin position="60"/>
        <end position="82"/>
    </location>
</feature>
<evidence type="ECO:0000313" key="2">
    <source>
        <dbReference type="EMBL" id="CAG7828314.1"/>
    </source>
</evidence>
<dbReference type="EMBL" id="CAJVCH010547099">
    <property type="protein sequence ID" value="CAG7828314.1"/>
    <property type="molecule type" value="Genomic_DNA"/>
</dbReference>
<reference evidence="2" key="1">
    <citation type="submission" date="2021-06" db="EMBL/GenBank/DDBJ databases">
        <authorList>
            <person name="Hodson N. C."/>
            <person name="Mongue J. A."/>
            <person name="Jaron S. K."/>
        </authorList>
    </citation>
    <scope>NUCLEOTIDE SEQUENCE</scope>
</reference>
<keyword evidence="1" id="KW-1133">Transmembrane helix</keyword>
<feature type="transmembrane region" description="Helical" evidence="1">
    <location>
        <begin position="151"/>
        <end position="169"/>
    </location>
</feature>
<keyword evidence="3" id="KW-1185">Reference proteome</keyword>
<feature type="transmembrane region" description="Helical" evidence="1">
    <location>
        <begin position="213"/>
        <end position="232"/>
    </location>
</feature>
<evidence type="ECO:0000313" key="3">
    <source>
        <dbReference type="Proteomes" id="UP000708208"/>
    </source>
</evidence>
<sequence length="295" mass="33977">MEATTHIMVSKVERDGSFLVKFRGWRPHSPELLSSLFPNPNTFTLRVAVTAFQFVYMHVYVANALLIVQSFVPALFCVLEILRETCDENSNILRRNIREAGRMFRVYRNLQVLLSDAMDTVFVIFRGGKVLMISFAIFCTYGAIRLPGIMALTMAVIGFNCTVLLAILLDLMGNFHHKSTQILRYMNLKYIDDKLMKRRLNYASLPTPSSLRFGFIDCSFQCLFFIVIVFTICGSKIRCSDIRKFYKLSGELFYGTLLLVFKTMLTILRPFQFSTMLTGLLGDQIRICSEWDEYI</sequence>
<dbReference type="AlphaFoldDB" id="A0A8J2PLQ3"/>
<gene>
    <name evidence="2" type="ORF">AFUS01_LOCUS38253</name>
</gene>
<accession>A0A8J2PLQ3</accession>
<feature type="transmembrane region" description="Helical" evidence="1">
    <location>
        <begin position="252"/>
        <end position="271"/>
    </location>
</feature>
<organism evidence="2 3">
    <name type="scientific">Allacma fusca</name>
    <dbReference type="NCBI Taxonomy" id="39272"/>
    <lineage>
        <taxon>Eukaryota</taxon>
        <taxon>Metazoa</taxon>
        <taxon>Ecdysozoa</taxon>
        <taxon>Arthropoda</taxon>
        <taxon>Hexapoda</taxon>
        <taxon>Collembola</taxon>
        <taxon>Symphypleona</taxon>
        <taxon>Sminthuridae</taxon>
        <taxon>Allacma</taxon>
    </lineage>
</organism>